<dbReference type="EMBL" id="JAUEPU010000307">
    <property type="protein sequence ID" value="KAK0471898.1"/>
    <property type="molecule type" value="Genomic_DNA"/>
</dbReference>
<evidence type="ECO:0000256" key="1">
    <source>
        <dbReference type="SAM" id="MobiDB-lite"/>
    </source>
</evidence>
<gene>
    <name evidence="2" type="ORF">EDD18DRAFT_1118961</name>
</gene>
<sequence length="335" mass="38074">MHSLLKALYRLQPAMLTLNKDAYYGRIDLASVTRKILRARVDAVFAILAYRPPMSSLSLNGPAVNNADSILSQMPISESEGTTCHLPLVSTTMATSLKSITIPIPCAPTQEATKRYVLQKHLAGLVRYLDELRHYGAEDCVRDTYVVNEVNIERLRTRIQFVQKSIEVLEKQWTAALEDIDRDLIYMTEDMVAQTTSFRGGHAAKSGSRNDRTGNTDGVVTYNKPPGRPDRPNHGGYSFVDKLIKDGKWTKQQFQSFIISKGRVHDMAKTELNVNLSYREQSEKTKLKICEQVAKEYPILHHYPDLWPVRDVLKLCLTKRHEISRYSKFSTISTL</sequence>
<dbReference type="Proteomes" id="UP001175228">
    <property type="component" value="Unassembled WGS sequence"/>
</dbReference>
<feature type="region of interest" description="Disordered" evidence="1">
    <location>
        <begin position="197"/>
        <end position="235"/>
    </location>
</feature>
<evidence type="ECO:0000313" key="3">
    <source>
        <dbReference type="Proteomes" id="UP001175228"/>
    </source>
</evidence>
<protein>
    <submittedName>
        <fullName evidence="2">Uncharacterized protein</fullName>
    </submittedName>
</protein>
<name>A0AA39U0W1_9AGAR</name>
<reference evidence="2" key="1">
    <citation type="submission" date="2023-06" db="EMBL/GenBank/DDBJ databases">
        <authorList>
            <consortium name="Lawrence Berkeley National Laboratory"/>
            <person name="Ahrendt S."/>
            <person name="Sahu N."/>
            <person name="Indic B."/>
            <person name="Wong-Bajracharya J."/>
            <person name="Merenyi Z."/>
            <person name="Ke H.-M."/>
            <person name="Monk M."/>
            <person name="Kocsube S."/>
            <person name="Drula E."/>
            <person name="Lipzen A."/>
            <person name="Balint B."/>
            <person name="Henrissat B."/>
            <person name="Andreopoulos B."/>
            <person name="Martin F.M."/>
            <person name="Harder C.B."/>
            <person name="Rigling D."/>
            <person name="Ford K.L."/>
            <person name="Foster G.D."/>
            <person name="Pangilinan J."/>
            <person name="Papanicolaou A."/>
            <person name="Barry K."/>
            <person name="LaButti K."/>
            <person name="Viragh M."/>
            <person name="Koriabine M."/>
            <person name="Yan M."/>
            <person name="Riley R."/>
            <person name="Champramary S."/>
            <person name="Plett K.L."/>
            <person name="Tsai I.J."/>
            <person name="Slot J."/>
            <person name="Sipos G."/>
            <person name="Plett J."/>
            <person name="Nagy L.G."/>
            <person name="Grigoriev I.V."/>
        </authorList>
    </citation>
    <scope>NUCLEOTIDE SEQUENCE</scope>
    <source>
        <strain evidence="2">HWK02</strain>
    </source>
</reference>
<comment type="caution">
    <text evidence="2">The sequence shown here is derived from an EMBL/GenBank/DDBJ whole genome shotgun (WGS) entry which is preliminary data.</text>
</comment>
<keyword evidence="3" id="KW-1185">Reference proteome</keyword>
<organism evidence="2 3">
    <name type="scientific">Armillaria luteobubalina</name>
    <dbReference type="NCBI Taxonomy" id="153913"/>
    <lineage>
        <taxon>Eukaryota</taxon>
        <taxon>Fungi</taxon>
        <taxon>Dikarya</taxon>
        <taxon>Basidiomycota</taxon>
        <taxon>Agaricomycotina</taxon>
        <taxon>Agaricomycetes</taxon>
        <taxon>Agaricomycetidae</taxon>
        <taxon>Agaricales</taxon>
        <taxon>Marasmiineae</taxon>
        <taxon>Physalacriaceae</taxon>
        <taxon>Armillaria</taxon>
    </lineage>
</organism>
<dbReference type="AlphaFoldDB" id="A0AA39U0W1"/>
<accession>A0AA39U0W1</accession>
<evidence type="ECO:0000313" key="2">
    <source>
        <dbReference type="EMBL" id="KAK0471898.1"/>
    </source>
</evidence>
<proteinExistence type="predicted"/>